<evidence type="ECO:0000313" key="1">
    <source>
        <dbReference type="EMBL" id="KAJ8117903.1"/>
    </source>
</evidence>
<comment type="caution">
    <text evidence="1">The sequence shown here is derived from an EMBL/GenBank/DDBJ whole genome shotgun (WGS) entry which is preliminary data.</text>
</comment>
<gene>
    <name evidence="1" type="ORF">OPT61_g1009</name>
</gene>
<proteinExistence type="predicted"/>
<accession>A0ACC2IRS3</accession>
<dbReference type="Proteomes" id="UP001153331">
    <property type="component" value="Unassembled WGS sequence"/>
</dbReference>
<name>A0ACC2IRS3_9PLEO</name>
<organism evidence="1 2">
    <name type="scientific">Boeremia exigua</name>
    <dbReference type="NCBI Taxonomy" id="749465"/>
    <lineage>
        <taxon>Eukaryota</taxon>
        <taxon>Fungi</taxon>
        <taxon>Dikarya</taxon>
        <taxon>Ascomycota</taxon>
        <taxon>Pezizomycotina</taxon>
        <taxon>Dothideomycetes</taxon>
        <taxon>Pleosporomycetidae</taxon>
        <taxon>Pleosporales</taxon>
        <taxon>Pleosporineae</taxon>
        <taxon>Didymellaceae</taxon>
        <taxon>Boeremia</taxon>
    </lineage>
</organism>
<sequence length="254" mass="27578">MNSTTTFEDPPLDVSTLSEQDKNDLLISDTISISSETTLDVSVARFTPAKTLLINAKGISVIRISSPHTERVTSITNTNGDLVYTSTRAKVSSGSCTLTDADENPLIGTQYFFGPSKDPVLQRLDVAEDAACEITTLSKWTSRNHKFLLPDGNMWEWQYRREKGFGAKGVKGTALVLSVEGTRVAVLVRNDETRTLGSKSCSAGNGGALLLGESVGEKNGIEEELVVATCLLMLKKEIDRRRCVQLMTLGAFVI</sequence>
<reference evidence="1" key="1">
    <citation type="submission" date="2022-11" db="EMBL/GenBank/DDBJ databases">
        <title>Genome Sequence of Boeremia exigua.</title>
        <authorList>
            <person name="Buettner E."/>
        </authorList>
    </citation>
    <scope>NUCLEOTIDE SEQUENCE</scope>
    <source>
        <strain evidence="1">CU02</strain>
    </source>
</reference>
<keyword evidence="2" id="KW-1185">Reference proteome</keyword>
<protein>
    <submittedName>
        <fullName evidence="1">Uncharacterized protein</fullName>
    </submittedName>
</protein>
<dbReference type="EMBL" id="JAPHNI010000037">
    <property type="protein sequence ID" value="KAJ8117903.1"/>
    <property type="molecule type" value="Genomic_DNA"/>
</dbReference>
<evidence type="ECO:0000313" key="2">
    <source>
        <dbReference type="Proteomes" id="UP001153331"/>
    </source>
</evidence>